<sequence length="199" mass="22327">MTTKLMTAALLVVLPSICLGFLLEDIFGKPPATVEGVDVSKYLGRWYQVYSNNNLWNSFLRNAVCITADYRAINATTISVLNSNRIKTPNGPLDQITGFGYKTETEGQLLVELSGVPVPAPYWILKLGPVVNGQYQYSIVSDPIRFTLFVLARDPQNFAENFDKEVLSYLEGEKFTDVENKPEKVYSERDCLYADVPPQ</sequence>
<dbReference type="SUPFAM" id="SSF50814">
    <property type="entry name" value="Lipocalins"/>
    <property type="match status" value="1"/>
</dbReference>
<dbReference type="OrthoDB" id="565904at2759"/>
<evidence type="ECO:0000313" key="1">
    <source>
        <dbReference type="EMBL" id="CAH1785641.1"/>
    </source>
</evidence>
<dbReference type="PANTHER" id="PTHR37437">
    <property type="entry name" value="LIPOCALIN-RELATED PROTEIN-RELATED"/>
    <property type="match status" value="1"/>
</dbReference>
<dbReference type="EMBL" id="CAIIXF020000006">
    <property type="protein sequence ID" value="CAH1785641.1"/>
    <property type="molecule type" value="Genomic_DNA"/>
</dbReference>
<dbReference type="AlphaFoldDB" id="A0A8J1Y2R8"/>
<evidence type="ECO:0000313" key="2">
    <source>
        <dbReference type="Proteomes" id="UP000749559"/>
    </source>
</evidence>
<dbReference type="InterPro" id="IPR012674">
    <property type="entry name" value="Calycin"/>
</dbReference>
<comment type="caution">
    <text evidence="1">The sequence shown here is derived from an EMBL/GenBank/DDBJ whole genome shotgun (WGS) entry which is preliminary data.</text>
</comment>
<dbReference type="Pfam" id="PF08212">
    <property type="entry name" value="Lipocalin_2"/>
    <property type="match status" value="1"/>
</dbReference>
<dbReference type="Proteomes" id="UP000749559">
    <property type="component" value="Unassembled WGS sequence"/>
</dbReference>
<dbReference type="Gene3D" id="2.40.128.20">
    <property type="match status" value="1"/>
</dbReference>
<dbReference type="InterPro" id="IPR000566">
    <property type="entry name" value="Lipocln_cytosolic_FA-bd_dom"/>
</dbReference>
<dbReference type="CDD" id="cd19438">
    <property type="entry name" value="lipocalin_Blc-like"/>
    <property type="match status" value="1"/>
</dbReference>
<protein>
    <submittedName>
        <fullName evidence="1">Uncharacterized protein</fullName>
    </submittedName>
</protein>
<accession>A0A8J1Y2R8</accession>
<reference evidence="1" key="1">
    <citation type="submission" date="2022-03" db="EMBL/GenBank/DDBJ databases">
        <authorList>
            <person name="Martin C."/>
        </authorList>
    </citation>
    <scope>NUCLEOTIDE SEQUENCE</scope>
</reference>
<gene>
    <name evidence="1" type="ORF">OFUS_LOCUS11664</name>
</gene>
<name>A0A8J1Y2R8_OWEFU</name>
<organism evidence="1 2">
    <name type="scientific">Owenia fusiformis</name>
    <name type="common">Polychaete worm</name>
    <dbReference type="NCBI Taxonomy" id="6347"/>
    <lineage>
        <taxon>Eukaryota</taxon>
        <taxon>Metazoa</taxon>
        <taxon>Spiralia</taxon>
        <taxon>Lophotrochozoa</taxon>
        <taxon>Annelida</taxon>
        <taxon>Polychaeta</taxon>
        <taxon>Sedentaria</taxon>
        <taxon>Canalipalpata</taxon>
        <taxon>Sabellida</taxon>
        <taxon>Oweniida</taxon>
        <taxon>Oweniidae</taxon>
        <taxon>Owenia</taxon>
    </lineage>
</organism>
<dbReference type="PANTHER" id="PTHR37437:SF1">
    <property type="entry name" value="LIPOCALIN-RELATED PROTEIN"/>
    <property type="match status" value="1"/>
</dbReference>
<keyword evidence="2" id="KW-1185">Reference proteome</keyword>
<proteinExistence type="predicted"/>
<dbReference type="InterPro" id="IPR047202">
    <property type="entry name" value="Lipocalin_Blc-like_dom"/>
</dbReference>